<proteinExistence type="predicted"/>
<keyword evidence="2" id="KW-1185">Reference proteome</keyword>
<dbReference type="Proteomes" id="UP000521943">
    <property type="component" value="Unassembled WGS sequence"/>
</dbReference>
<dbReference type="EMBL" id="JACGCI010000061">
    <property type="protein sequence ID" value="KAF6749678.1"/>
    <property type="molecule type" value="Genomic_DNA"/>
</dbReference>
<sequence>MKFRHFTILSVKSDIIDLSGPAQSTVKFGTSTGSGSRLTYYWGITVTPHKRVLSYPFPPGEGFLYFRSRPGLPAGTGEIRFRLVEADSPSDSATDLFVRGRDLLEHRGHMPWRLHMLHIYTSKEYRPLLSLLLQQGLITQGQIRDAVKRTTQDRMVLKHYSTILHTISDTFVIRLPMRTNRMTFIHDECIAPSVQAGQELFWRATHGSEPVEGSNVSSRAYEGEVYAPFPLPARVQFAHLDSSFPGYAALRFELKKVERIKDFYNVKEGQVVLVLRVVQLFDPVGPDGVPFSLPEGGDFVQGQAAGRYWCMPLDRALKFGILTPSSLRILEELYLGDSASTKSAAMGSSP</sequence>
<name>A0A8H6HPS7_9AGAR</name>
<evidence type="ECO:0000313" key="2">
    <source>
        <dbReference type="Proteomes" id="UP000521943"/>
    </source>
</evidence>
<organism evidence="1 2">
    <name type="scientific">Ephemerocybe angulata</name>
    <dbReference type="NCBI Taxonomy" id="980116"/>
    <lineage>
        <taxon>Eukaryota</taxon>
        <taxon>Fungi</taxon>
        <taxon>Dikarya</taxon>
        <taxon>Basidiomycota</taxon>
        <taxon>Agaricomycotina</taxon>
        <taxon>Agaricomycetes</taxon>
        <taxon>Agaricomycetidae</taxon>
        <taxon>Agaricales</taxon>
        <taxon>Agaricineae</taxon>
        <taxon>Psathyrellaceae</taxon>
        <taxon>Ephemerocybe</taxon>
    </lineage>
</organism>
<evidence type="ECO:0000313" key="1">
    <source>
        <dbReference type="EMBL" id="KAF6749678.1"/>
    </source>
</evidence>
<reference evidence="1 2" key="1">
    <citation type="submission" date="2020-07" db="EMBL/GenBank/DDBJ databases">
        <title>Comparative genomics of pyrophilous fungi reveals a link between fire events and developmental genes.</title>
        <authorList>
            <consortium name="DOE Joint Genome Institute"/>
            <person name="Steindorff A.S."/>
            <person name="Carver A."/>
            <person name="Calhoun S."/>
            <person name="Stillman K."/>
            <person name="Liu H."/>
            <person name="Lipzen A."/>
            <person name="Pangilinan J."/>
            <person name="Labutti K."/>
            <person name="Bruns T.D."/>
            <person name="Grigoriev I.V."/>
        </authorList>
    </citation>
    <scope>NUCLEOTIDE SEQUENCE [LARGE SCALE GENOMIC DNA]</scope>
    <source>
        <strain evidence="1 2">CBS 144469</strain>
    </source>
</reference>
<protein>
    <submittedName>
        <fullName evidence="1">Uncharacterized protein</fullName>
    </submittedName>
</protein>
<dbReference type="AlphaFoldDB" id="A0A8H6HPS7"/>
<gene>
    <name evidence="1" type="ORF">DFP72DRAFT_852257</name>
</gene>
<comment type="caution">
    <text evidence="1">The sequence shown here is derived from an EMBL/GenBank/DDBJ whole genome shotgun (WGS) entry which is preliminary data.</text>
</comment>
<accession>A0A8H6HPS7</accession>